<evidence type="ECO:0000256" key="2">
    <source>
        <dbReference type="RuleBase" id="RU362097"/>
    </source>
</evidence>
<dbReference type="Gene3D" id="2.20.200.10">
    <property type="entry name" value="Outer membrane efflux proteins (OEP)"/>
    <property type="match status" value="1"/>
</dbReference>
<evidence type="ECO:0000256" key="1">
    <source>
        <dbReference type="ARBA" id="ARBA00007613"/>
    </source>
</evidence>
<dbReference type="Gene3D" id="1.20.1600.10">
    <property type="entry name" value="Outer membrane efflux proteins (OEP)"/>
    <property type="match status" value="1"/>
</dbReference>
<dbReference type="Pfam" id="PF02321">
    <property type="entry name" value="OEP"/>
    <property type="match status" value="2"/>
</dbReference>
<protein>
    <recommendedName>
        <fullName evidence="5">Efflux transporter outer membrane subunit</fullName>
    </recommendedName>
</protein>
<dbReference type="RefSeq" id="WP_114898521.1">
    <property type="nucleotide sequence ID" value="NZ_CP031222.1"/>
</dbReference>
<dbReference type="InterPro" id="IPR003423">
    <property type="entry name" value="OMP_efflux"/>
</dbReference>
<dbReference type="GO" id="GO:0009279">
    <property type="term" value="C:cell outer membrane"/>
    <property type="evidence" value="ECO:0007669"/>
    <property type="project" value="UniProtKB-SubCell"/>
</dbReference>
<evidence type="ECO:0000313" key="4">
    <source>
        <dbReference type="Proteomes" id="UP000253940"/>
    </source>
</evidence>
<evidence type="ECO:0008006" key="5">
    <source>
        <dbReference type="Google" id="ProtNLM"/>
    </source>
</evidence>
<dbReference type="GO" id="GO:0015562">
    <property type="term" value="F:efflux transmembrane transporter activity"/>
    <property type="evidence" value="ECO:0007669"/>
    <property type="project" value="InterPro"/>
</dbReference>
<accession>A0A345P552</accession>
<keyword evidence="4" id="KW-1185">Reference proteome</keyword>
<proteinExistence type="inferred from homology"/>
<keyword evidence="2" id="KW-0564">Palmitate</keyword>
<keyword evidence="2" id="KW-0812">Transmembrane</keyword>
<sequence>MNPHPSELATIRVKTKSPLLRQRYGSTLFARTALVFSVMLLTACAHNTPPDLTQHLPEHWQHQIPEAKLPAPDLHAWWKSFHAPDLDVLIDQSLKQNLTLAAAREHIRAARILTENSPNKFLPDLHLRTDDLPSPSATTSYFRAGVDSTWELGLFGKRAASQQIAQSELVSVEAQTQMARVSLVAEVVRAWVALRTAQQQVLLLNQMIDQIQQQISLGQQRIELGLSTSNSLLALQSNQSHQIKLRLEKQSEIDQAIEQLALLQGRDIGDPTLVQPTTLPVIADFSIESIPADLIRIRPDIQQAEASVLQAAGQLGVAKAQRYPSISIAGSYMYSVQLLGKFSFHNSSVHGVGSFGPEIDIPLFDWGQRKAKAEAQGAELNAAVFSYRQTVLEAVHEVESSIASVNAQRQRTLEQIKMTHTAQHVLAARQSLTSLGLASKLDMLDDQQSLLQTQLELAEINKDHALAYITMYKALGGAPIYDPAPPLGKSSNLSKDAPLPLSRLGG</sequence>
<comment type="subcellular location">
    <subcellularLocation>
        <location evidence="2">Cell outer membrane</location>
        <topology evidence="2">Lipid-anchor</topology>
    </subcellularLocation>
</comment>
<dbReference type="AlphaFoldDB" id="A0A345P552"/>
<keyword evidence="2" id="KW-0472">Membrane</keyword>
<dbReference type="InterPro" id="IPR010131">
    <property type="entry name" value="MdtP/NodT-like"/>
</dbReference>
<gene>
    <name evidence="3" type="ORF">HYN46_05930</name>
</gene>
<dbReference type="PANTHER" id="PTHR30203">
    <property type="entry name" value="OUTER MEMBRANE CATION EFFLUX PROTEIN"/>
    <property type="match status" value="1"/>
</dbReference>
<dbReference type="OrthoDB" id="9770517at2"/>
<evidence type="ECO:0000313" key="3">
    <source>
        <dbReference type="EMBL" id="AXI02411.1"/>
    </source>
</evidence>
<dbReference type="PANTHER" id="PTHR30203:SF23">
    <property type="entry name" value="OUTER MEMBRANE EFFLUX PROTEIN"/>
    <property type="match status" value="1"/>
</dbReference>
<dbReference type="NCBIfam" id="TIGR01845">
    <property type="entry name" value="outer_NodT"/>
    <property type="match status" value="1"/>
</dbReference>
<dbReference type="EMBL" id="CP031222">
    <property type="protein sequence ID" value="AXI02411.1"/>
    <property type="molecule type" value="Genomic_DNA"/>
</dbReference>
<dbReference type="SUPFAM" id="SSF56954">
    <property type="entry name" value="Outer membrane efflux proteins (OEP)"/>
    <property type="match status" value="1"/>
</dbReference>
<organism evidence="3 4">
    <name type="scientific">Aquirhabdus parva</name>
    <dbReference type="NCBI Taxonomy" id="2283318"/>
    <lineage>
        <taxon>Bacteria</taxon>
        <taxon>Pseudomonadati</taxon>
        <taxon>Pseudomonadota</taxon>
        <taxon>Gammaproteobacteria</taxon>
        <taxon>Moraxellales</taxon>
        <taxon>Moraxellaceae</taxon>
        <taxon>Aquirhabdus</taxon>
    </lineage>
</organism>
<keyword evidence="2" id="KW-1134">Transmembrane beta strand</keyword>
<dbReference type="KEGG" id="mbah:HYN46_05930"/>
<comment type="similarity">
    <text evidence="1 2">Belongs to the outer membrane factor (OMF) (TC 1.B.17) family.</text>
</comment>
<name>A0A345P552_9GAMM</name>
<dbReference type="Proteomes" id="UP000253940">
    <property type="component" value="Chromosome"/>
</dbReference>
<keyword evidence="2" id="KW-0449">Lipoprotein</keyword>
<reference evidence="3 4" key="1">
    <citation type="submission" date="2018-07" db="EMBL/GenBank/DDBJ databases">
        <title>Genome sequencing of Moraxellaceae gen. HYN0046.</title>
        <authorList>
            <person name="Kim M."/>
            <person name="Yi H."/>
        </authorList>
    </citation>
    <scope>NUCLEOTIDE SEQUENCE [LARGE SCALE GENOMIC DNA]</scope>
    <source>
        <strain evidence="3 4">HYN0046</strain>
    </source>
</reference>